<dbReference type="HOGENOM" id="CLU_1906735_0_0_1"/>
<name>M7SFG0_EUTLA</name>
<keyword evidence="3" id="KW-1185">Reference proteome</keyword>
<feature type="compositionally biased region" description="Pro residues" evidence="1">
    <location>
        <begin position="13"/>
        <end position="49"/>
    </location>
</feature>
<dbReference type="EMBL" id="KB706951">
    <property type="protein sequence ID" value="EMR65004.1"/>
    <property type="molecule type" value="Genomic_DNA"/>
</dbReference>
<organism evidence="2 3">
    <name type="scientific">Eutypa lata (strain UCR-EL1)</name>
    <name type="common">Grapevine dieback disease fungus</name>
    <name type="synonym">Eutypa armeniacae</name>
    <dbReference type="NCBI Taxonomy" id="1287681"/>
    <lineage>
        <taxon>Eukaryota</taxon>
        <taxon>Fungi</taxon>
        <taxon>Dikarya</taxon>
        <taxon>Ascomycota</taxon>
        <taxon>Pezizomycotina</taxon>
        <taxon>Sordariomycetes</taxon>
        <taxon>Xylariomycetidae</taxon>
        <taxon>Xylariales</taxon>
        <taxon>Diatrypaceae</taxon>
        <taxon>Eutypa</taxon>
    </lineage>
</organism>
<sequence>MHNGIVTHAWPILPRPPAPPRAAPAPAPSALPEITPAPPVPAVPAPPPANAQMPYPLLDAELRDLLARCMAQQPADRPSLPALLRTVQDAVSTRTAAWYSFPPPDDRRETADGIRDFVRRAVYDAPEQPAGNG</sequence>
<evidence type="ECO:0000313" key="2">
    <source>
        <dbReference type="EMBL" id="EMR65004.1"/>
    </source>
</evidence>
<evidence type="ECO:0000313" key="3">
    <source>
        <dbReference type="Proteomes" id="UP000012174"/>
    </source>
</evidence>
<feature type="region of interest" description="Disordered" evidence="1">
    <location>
        <begin position="1"/>
        <end position="51"/>
    </location>
</feature>
<gene>
    <name evidence="2" type="ORF">UCREL1_8013</name>
</gene>
<dbReference type="AlphaFoldDB" id="M7SFG0"/>
<accession>M7SFG0</accession>
<reference evidence="3" key="1">
    <citation type="journal article" date="2013" name="Genome Announc.">
        <title>Draft genome sequence of the grapevine dieback fungus Eutypa lata UCR-EL1.</title>
        <authorList>
            <person name="Blanco-Ulate B."/>
            <person name="Rolshausen P.E."/>
            <person name="Cantu D."/>
        </authorList>
    </citation>
    <scope>NUCLEOTIDE SEQUENCE [LARGE SCALE GENOMIC DNA]</scope>
    <source>
        <strain evidence="3">UCR-EL1</strain>
    </source>
</reference>
<dbReference type="Proteomes" id="UP000012174">
    <property type="component" value="Unassembled WGS sequence"/>
</dbReference>
<proteinExistence type="predicted"/>
<dbReference type="KEGG" id="ela:UCREL1_8013"/>
<protein>
    <submittedName>
        <fullName evidence="2">Uncharacterized protein</fullName>
    </submittedName>
</protein>
<evidence type="ECO:0000256" key="1">
    <source>
        <dbReference type="SAM" id="MobiDB-lite"/>
    </source>
</evidence>